<sequence>MKLSTLLISSSFLFAQGAMADSETFGMLAIYSGAPVKYASVYVENGGLYVGSSHVGLSATVTDSGKLRLSDGNFAVVERGGVFQETRDESMASVGFSIISGHLSYHGSIGFSGVLYDGEYRLSKAMKKPDDLEVIIKAIIPKGNSVPDYRPTSMKKMPICTGYVNGTIFVTTTQYSTTTTTLAVCEKKNFPMTSSNSTESIATSASSSEISFQISAPLPVNCPKATTASPVSPGTTKQVPSLKTSSMVICPSPLTSLTSSSPSSSVKSITSSTLKFSSTMTVTVCPNEKPTCPNKITSVSPSEAAIIKPTSFEQLTSPSSKPRLSTGTELTSSQAIYSTSFNPTTADSTELAHPSTGEILRSLKTSSIITSVPAISPISSTSTYEAATSTVTIVKSIAKAPSVPLSQGTEFTGTVRVPALSSRPLSMAVSSLRPAANGTENMPQVTSTPIEASSSFSASFLSSSLSTAPSESISQPSQTGPSSVESSQTSAPTLSTSTRHSTPASLTTSIETSSTISGTRPPSSSGSHNGAGRLESTGLGAVILFVVAIFV</sequence>
<reference evidence="4" key="1">
    <citation type="submission" date="2016-03" db="EMBL/GenBank/DDBJ databases">
        <authorList>
            <person name="Devillers H."/>
        </authorList>
    </citation>
    <scope>NUCLEOTIDE SEQUENCE [LARGE SCALE GENOMIC DNA]</scope>
</reference>
<feature type="compositionally biased region" description="Polar residues" evidence="1">
    <location>
        <begin position="311"/>
        <end position="329"/>
    </location>
</feature>
<evidence type="ECO:0000313" key="3">
    <source>
        <dbReference type="EMBL" id="SCU94738.1"/>
    </source>
</evidence>
<dbReference type="EMBL" id="LT598457">
    <property type="protein sequence ID" value="SCU94738.1"/>
    <property type="molecule type" value="Genomic_DNA"/>
</dbReference>
<feature type="compositionally biased region" description="Polar residues" evidence="1">
    <location>
        <begin position="475"/>
        <end position="504"/>
    </location>
</feature>
<dbReference type="OrthoDB" id="5415592at2759"/>
<evidence type="ECO:0000256" key="1">
    <source>
        <dbReference type="SAM" id="MobiDB-lite"/>
    </source>
</evidence>
<organism evidence="3 4">
    <name type="scientific">Lachancea dasiensis</name>
    <dbReference type="NCBI Taxonomy" id="1072105"/>
    <lineage>
        <taxon>Eukaryota</taxon>
        <taxon>Fungi</taxon>
        <taxon>Dikarya</taxon>
        <taxon>Ascomycota</taxon>
        <taxon>Saccharomycotina</taxon>
        <taxon>Saccharomycetes</taxon>
        <taxon>Saccharomycetales</taxon>
        <taxon>Saccharomycetaceae</taxon>
        <taxon>Lachancea</taxon>
    </lineage>
</organism>
<accession>A0A1G4JUS2</accession>
<feature type="signal peptide" evidence="2">
    <location>
        <begin position="1"/>
        <end position="20"/>
    </location>
</feature>
<feature type="region of interest" description="Disordered" evidence="1">
    <location>
        <begin position="467"/>
        <end position="533"/>
    </location>
</feature>
<evidence type="ECO:0000256" key="2">
    <source>
        <dbReference type="SAM" id="SignalP"/>
    </source>
</evidence>
<keyword evidence="2" id="KW-0732">Signal</keyword>
<proteinExistence type="predicted"/>
<feature type="region of interest" description="Disordered" evidence="1">
    <location>
        <begin position="309"/>
        <end position="329"/>
    </location>
</feature>
<dbReference type="AlphaFoldDB" id="A0A1G4JUS2"/>
<evidence type="ECO:0000313" key="4">
    <source>
        <dbReference type="Proteomes" id="UP000190274"/>
    </source>
</evidence>
<gene>
    <name evidence="3" type="ORF">LADA_0G10792G</name>
</gene>
<feature type="chain" id="PRO_5009236213" evidence="2">
    <location>
        <begin position="21"/>
        <end position="551"/>
    </location>
</feature>
<protein>
    <submittedName>
        <fullName evidence="3">LADA_0G10792g1_1</fullName>
    </submittedName>
</protein>
<keyword evidence="4" id="KW-1185">Reference proteome</keyword>
<feature type="compositionally biased region" description="Low complexity" evidence="1">
    <location>
        <begin position="505"/>
        <end position="519"/>
    </location>
</feature>
<name>A0A1G4JUS2_9SACH</name>
<dbReference type="Proteomes" id="UP000190274">
    <property type="component" value="Chromosome G"/>
</dbReference>